<dbReference type="GO" id="GO:0016020">
    <property type="term" value="C:membrane"/>
    <property type="evidence" value="ECO:0007669"/>
    <property type="project" value="UniProtKB-SubCell"/>
</dbReference>
<name>A0A1G8J841_9MICC</name>
<feature type="transmembrane region" description="Helical" evidence="6">
    <location>
        <begin position="23"/>
        <end position="44"/>
    </location>
</feature>
<feature type="domain" description="RDD" evidence="7">
    <location>
        <begin position="17"/>
        <end position="145"/>
    </location>
</feature>
<dbReference type="RefSeq" id="WP_026544235.1">
    <property type="nucleotide sequence ID" value="NZ_FNDT01000008.1"/>
</dbReference>
<dbReference type="STRING" id="335973.SAMN04488693_10876"/>
<feature type="transmembrane region" description="Helical" evidence="6">
    <location>
        <begin position="56"/>
        <end position="76"/>
    </location>
</feature>
<dbReference type="EMBL" id="FNDT01000008">
    <property type="protein sequence ID" value="SDI27405.1"/>
    <property type="molecule type" value="Genomic_DNA"/>
</dbReference>
<evidence type="ECO:0000256" key="3">
    <source>
        <dbReference type="ARBA" id="ARBA00022989"/>
    </source>
</evidence>
<reference evidence="8 9" key="1">
    <citation type="submission" date="2016-10" db="EMBL/GenBank/DDBJ databases">
        <authorList>
            <person name="de Groot N.N."/>
        </authorList>
    </citation>
    <scope>NUCLEOTIDE SEQUENCE [LARGE SCALE GENOMIC DNA]</scope>
    <source>
        <strain evidence="8 9">NP_1H</strain>
    </source>
</reference>
<feature type="region of interest" description="Disordered" evidence="5">
    <location>
        <begin position="247"/>
        <end position="267"/>
    </location>
</feature>
<keyword evidence="4 6" id="KW-0472">Membrane</keyword>
<proteinExistence type="predicted"/>
<dbReference type="OrthoDB" id="9787732at2"/>
<evidence type="ECO:0000256" key="2">
    <source>
        <dbReference type="ARBA" id="ARBA00022692"/>
    </source>
</evidence>
<protein>
    <submittedName>
        <fullName evidence="8">Uncharacterized membrane protein YckC, RDD family</fullName>
    </submittedName>
</protein>
<dbReference type="PANTHER" id="PTHR38480">
    <property type="entry name" value="SLR0254 PROTEIN"/>
    <property type="match status" value="1"/>
</dbReference>
<evidence type="ECO:0000259" key="7">
    <source>
        <dbReference type="Pfam" id="PF06271"/>
    </source>
</evidence>
<keyword evidence="2 6" id="KW-0812">Transmembrane</keyword>
<evidence type="ECO:0000256" key="4">
    <source>
        <dbReference type="ARBA" id="ARBA00023136"/>
    </source>
</evidence>
<accession>A0A1G8J841</accession>
<evidence type="ECO:0000313" key="9">
    <source>
        <dbReference type="Proteomes" id="UP000199258"/>
    </source>
</evidence>
<evidence type="ECO:0000256" key="6">
    <source>
        <dbReference type="SAM" id="Phobius"/>
    </source>
</evidence>
<evidence type="ECO:0000256" key="1">
    <source>
        <dbReference type="ARBA" id="ARBA00004141"/>
    </source>
</evidence>
<evidence type="ECO:0000313" key="8">
    <source>
        <dbReference type="EMBL" id="SDI27405.1"/>
    </source>
</evidence>
<keyword evidence="9" id="KW-1185">Reference proteome</keyword>
<feature type="compositionally biased region" description="Basic and acidic residues" evidence="5">
    <location>
        <begin position="247"/>
        <end position="261"/>
    </location>
</feature>
<dbReference type="Proteomes" id="UP000199258">
    <property type="component" value="Unassembled WGS sequence"/>
</dbReference>
<dbReference type="InterPro" id="IPR010432">
    <property type="entry name" value="RDD"/>
</dbReference>
<dbReference type="AlphaFoldDB" id="A0A1G8J841"/>
<feature type="transmembrane region" description="Helical" evidence="6">
    <location>
        <begin position="111"/>
        <end position="132"/>
    </location>
</feature>
<comment type="subcellular location">
    <subcellularLocation>
        <location evidence="1">Membrane</location>
        <topology evidence="1">Multi-pass membrane protein</topology>
    </subcellularLocation>
</comment>
<evidence type="ECO:0000256" key="5">
    <source>
        <dbReference type="SAM" id="MobiDB-lite"/>
    </source>
</evidence>
<keyword evidence="3 6" id="KW-1133">Transmembrane helix</keyword>
<gene>
    <name evidence="8" type="ORF">SAMN04488693_10876</name>
</gene>
<dbReference type="Pfam" id="PF06271">
    <property type="entry name" value="RDD"/>
    <property type="match status" value="1"/>
</dbReference>
<organism evidence="8 9">
    <name type="scientific">Arthrobacter subterraneus</name>
    <dbReference type="NCBI Taxonomy" id="335973"/>
    <lineage>
        <taxon>Bacteria</taxon>
        <taxon>Bacillati</taxon>
        <taxon>Actinomycetota</taxon>
        <taxon>Actinomycetes</taxon>
        <taxon>Micrococcales</taxon>
        <taxon>Micrococcaceae</taxon>
        <taxon>Arthrobacter</taxon>
    </lineage>
</organism>
<dbReference type="PANTHER" id="PTHR38480:SF1">
    <property type="entry name" value="SLR0254 PROTEIN"/>
    <property type="match status" value="1"/>
</dbReference>
<sequence>MSSVITGEAVVLELRPASFGARAVSLMIDVLAQFLVIIGVIVTVGNTFGGAFDPALTQALVLVLVVLVLVVIPVTVETVTRGKSLGRLVMGLRIVRDDGGSIRFRHAFIRGMLAVLEIYLLVGSLAFLVAVFNERSKRLGDLLAGTYSMHERVVVKQRTRAVLPPSLHAWIATADVVQLPDPLARRISQFIGQANRLTPSARGALATELANEASAFVFPAPPAGTLPEDFLNAVVSARRDRDYARLTRQRERTSRTAEQLHRLPFSN</sequence>